<comment type="caution">
    <text evidence="2">The sequence shown here is derived from an EMBL/GenBank/DDBJ whole genome shotgun (WGS) entry which is preliminary data.</text>
</comment>
<accession>A0AAD8LHU1</accession>
<dbReference type="PANTHER" id="PTHR33116">
    <property type="entry name" value="REVERSE TRANSCRIPTASE ZINC-BINDING DOMAIN-CONTAINING PROTEIN-RELATED-RELATED"/>
    <property type="match status" value="1"/>
</dbReference>
<proteinExistence type="predicted"/>
<feature type="domain" description="Reverse transcriptase zinc-binding" evidence="1">
    <location>
        <begin position="20"/>
        <end position="105"/>
    </location>
</feature>
<dbReference type="Pfam" id="PF13966">
    <property type="entry name" value="zf-RVT"/>
    <property type="match status" value="1"/>
</dbReference>
<keyword evidence="3" id="KW-1185">Reference proteome</keyword>
<dbReference type="EMBL" id="JAUHHV010000001">
    <property type="protein sequence ID" value="KAK1439226.1"/>
    <property type="molecule type" value="Genomic_DNA"/>
</dbReference>
<dbReference type="AlphaFoldDB" id="A0AAD8LHU1"/>
<evidence type="ECO:0000259" key="1">
    <source>
        <dbReference type="Pfam" id="PF13966"/>
    </source>
</evidence>
<evidence type="ECO:0000313" key="2">
    <source>
        <dbReference type="EMBL" id="KAK1439226.1"/>
    </source>
</evidence>
<sequence length="194" mass="22562">MSISQEEDKWNWLEEDNGKYSSKSLRGLLENNRLPVDLNPMEWLRWIPLKVLCFVWRARLNRIANKVLLQHRGVPMDSVECSSCFGEIEDTKHVLVKCPFARTVWGRIGEWCGLEIDGNLEFRDLLDSTLCINQPTAKKRTIYTIFMATGWAIWKARNAFIFNGVRLSVESVVDGVMVSTYAWMKFRAKRKDVT</sequence>
<organism evidence="2 3">
    <name type="scientific">Tagetes erecta</name>
    <name type="common">African marigold</name>
    <dbReference type="NCBI Taxonomy" id="13708"/>
    <lineage>
        <taxon>Eukaryota</taxon>
        <taxon>Viridiplantae</taxon>
        <taxon>Streptophyta</taxon>
        <taxon>Embryophyta</taxon>
        <taxon>Tracheophyta</taxon>
        <taxon>Spermatophyta</taxon>
        <taxon>Magnoliopsida</taxon>
        <taxon>eudicotyledons</taxon>
        <taxon>Gunneridae</taxon>
        <taxon>Pentapetalae</taxon>
        <taxon>asterids</taxon>
        <taxon>campanulids</taxon>
        <taxon>Asterales</taxon>
        <taxon>Asteraceae</taxon>
        <taxon>Asteroideae</taxon>
        <taxon>Heliantheae alliance</taxon>
        <taxon>Tageteae</taxon>
        <taxon>Tagetes</taxon>
    </lineage>
</organism>
<reference evidence="2" key="1">
    <citation type="journal article" date="2023" name="bioRxiv">
        <title>Improved chromosome-level genome assembly for marigold (Tagetes erecta).</title>
        <authorList>
            <person name="Jiang F."/>
            <person name="Yuan L."/>
            <person name="Wang S."/>
            <person name="Wang H."/>
            <person name="Xu D."/>
            <person name="Wang A."/>
            <person name="Fan W."/>
        </authorList>
    </citation>
    <scope>NUCLEOTIDE SEQUENCE</scope>
    <source>
        <strain evidence="2">WSJ</strain>
        <tissue evidence="2">Leaf</tissue>
    </source>
</reference>
<protein>
    <recommendedName>
        <fullName evidence="1">Reverse transcriptase zinc-binding domain-containing protein</fullName>
    </recommendedName>
</protein>
<dbReference type="Proteomes" id="UP001229421">
    <property type="component" value="Unassembled WGS sequence"/>
</dbReference>
<dbReference type="PANTHER" id="PTHR33116:SF78">
    <property type="entry name" value="OS12G0587133 PROTEIN"/>
    <property type="match status" value="1"/>
</dbReference>
<evidence type="ECO:0000313" key="3">
    <source>
        <dbReference type="Proteomes" id="UP001229421"/>
    </source>
</evidence>
<gene>
    <name evidence="2" type="ORF">QVD17_05042</name>
</gene>
<dbReference type="InterPro" id="IPR026960">
    <property type="entry name" value="RVT-Znf"/>
</dbReference>
<name>A0AAD8LHU1_TARER</name>